<dbReference type="GO" id="GO:0000122">
    <property type="term" value="P:negative regulation of transcription by RNA polymerase II"/>
    <property type="evidence" value="ECO:0007669"/>
    <property type="project" value="InterPro"/>
</dbReference>
<dbReference type="SUPFAM" id="SSF47459">
    <property type="entry name" value="HLH, helix-loop-helix DNA-binding domain"/>
    <property type="match status" value="1"/>
</dbReference>
<reference evidence="8" key="2">
    <citation type="submission" date="2025-08" db="UniProtKB">
        <authorList>
            <consortium name="Ensembl"/>
        </authorList>
    </citation>
    <scope>IDENTIFICATION</scope>
    <source>
        <strain evidence="8">broiler</strain>
    </source>
</reference>
<dbReference type="CDD" id="cd18931">
    <property type="entry name" value="bHLHzip_Mad1"/>
    <property type="match status" value="1"/>
</dbReference>
<dbReference type="GO" id="GO:0006357">
    <property type="term" value="P:regulation of transcription by RNA polymerase II"/>
    <property type="evidence" value="ECO:0000318"/>
    <property type="project" value="GO_Central"/>
</dbReference>
<dbReference type="PROSITE" id="PS50888">
    <property type="entry name" value="BHLH"/>
    <property type="match status" value="1"/>
</dbReference>
<evidence type="ECO:0000256" key="1">
    <source>
        <dbReference type="ARBA" id="ARBA00004123"/>
    </source>
</evidence>
<evidence type="ECO:0000256" key="2">
    <source>
        <dbReference type="ARBA" id="ARBA00023015"/>
    </source>
</evidence>
<feature type="compositionally biased region" description="Acidic residues" evidence="6">
    <location>
        <begin position="299"/>
        <end position="309"/>
    </location>
</feature>
<dbReference type="PANTHER" id="PTHR11969">
    <property type="entry name" value="MAX DIMERIZATION, MAD"/>
    <property type="match status" value="1"/>
</dbReference>
<dbReference type="AlphaFoldDB" id="A0A8V0Z9X4"/>
<dbReference type="GO" id="GO:0000981">
    <property type="term" value="F:DNA-binding transcription factor activity, RNA polymerase II-specific"/>
    <property type="evidence" value="ECO:0000318"/>
    <property type="project" value="GO_Central"/>
</dbReference>
<reference evidence="8" key="3">
    <citation type="submission" date="2025-09" db="UniProtKB">
        <authorList>
            <consortium name="Ensembl"/>
        </authorList>
    </citation>
    <scope>IDENTIFICATION</scope>
    <source>
        <strain evidence="8">broiler</strain>
    </source>
</reference>
<dbReference type="Gene3D" id="4.10.280.10">
    <property type="entry name" value="Helix-loop-helix DNA-binding domain"/>
    <property type="match status" value="1"/>
</dbReference>
<evidence type="ECO:0000256" key="4">
    <source>
        <dbReference type="ARBA" id="ARBA00023163"/>
    </source>
</evidence>
<protein>
    <submittedName>
        <fullName evidence="8">MAX dimerization protein 1</fullName>
    </submittedName>
</protein>
<feature type="compositionally biased region" description="Low complexity" evidence="6">
    <location>
        <begin position="311"/>
        <end position="325"/>
    </location>
</feature>
<dbReference type="Ensembl" id="ENSGALT00010047213.1">
    <property type="protein sequence ID" value="ENSGALP00010027989.1"/>
    <property type="gene ID" value="ENSGALG00010019577.1"/>
</dbReference>
<keyword evidence="5" id="KW-0539">Nucleus</keyword>
<dbReference type="InterPro" id="IPR040157">
    <property type="entry name" value="MXD1_bHLHzip"/>
</dbReference>
<organism evidence="8 9">
    <name type="scientific">Gallus gallus</name>
    <name type="common">Chicken</name>
    <dbReference type="NCBI Taxonomy" id="9031"/>
    <lineage>
        <taxon>Eukaryota</taxon>
        <taxon>Metazoa</taxon>
        <taxon>Chordata</taxon>
        <taxon>Craniata</taxon>
        <taxon>Vertebrata</taxon>
        <taxon>Euteleostomi</taxon>
        <taxon>Archelosauria</taxon>
        <taxon>Archosauria</taxon>
        <taxon>Dinosauria</taxon>
        <taxon>Saurischia</taxon>
        <taxon>Theropoda</taxon>
        <taxon>Coelurosauria</taxon>
        <taxon>Aves</taxon>
        <taxon>Neognathae</taxon>
        <taxon>Galloanserae</taxon>
        <taxon>Galliformes</taxon>
        <taxon>Phasianidae</taxon>
        <taxon>Phasianinae</taxon>
        <taxon>Gallus</taxon>
    </lineage>
</organism>
<proteinExistence type="predicted"/>
<keyword evidence="2" id="KW-0805">Transcription regulation</keyword>
<feature type="region of interest" description="Disordered" evidence="6">
    <location>
        <begin position="277"/>
        <end position="362"/>
    </location>
</feature>
<dbReference type="SMART" id="SM00353">
    <property type="entry name" value="HLH"/>
    <property type="match status" value="1"/>
</dbReference>
<keyword evidence="9" id="KW-1185">Reference proteome</keyword>
<accession>A0A8V0Z9X4</accession>
<feature type="region of interest" description="Disordered" evidence="6">
    <location>
        <begin position="1"/>
        <end position="28"/>
    </location>
</feature>
<comment type="subcellular location">
    <subcellularLocation>
        <location evidence="1">Nucleus</location>
    </subcellularLocation>
</comment>
<gene>
    <name evidence="8" type="primary">MXD1</name>
</gene>
<dbReference type="GO" id="GO:0005634">
    <property type="term" value="C:nucleus"/>
    <property type="evidence" value="ECO:0007669"/>
    <property type="project" value="UniProtKB-SubCell"/>
</dbReference>
<keyword evidence="4" id="KW-0804">Transcription</keyword>
<dbReference type="InterPro" id="IPR011598">
    <property type="entry name" value="bHLH_dom"/>
</dbReference>
<evidence type="ECO:0000259" key="7">
    <source>
        <dbReference type="PROSITE" id="PS50888"/>
    </source>
</evidence>
<evidence type="ECO:0000256" key="6">
    <source>
        <dbReference type="SAM" id="MobiDB-lite"/>
    </source>
</evidence>
<evidence type="ECO:0000313" key="8">
    <source>
        <dbReference type="Ensembl" id="ENSGALP00010027989.1"/>
    </source>
</evidence>
<dbReference type="FunCoup" id="A0A8V0Z9X4">
    <property type="interactions" value="328"/>
</dbReference>
<name>A0A8V0Z9X4_CHICK</name>
<evidence type="ECO:0000313" key="9">
    <source>
        <dbReference type="Proteomes" id="UP000000539"/>
    </source>
</evidence>
<dbReference type="GO" id="GO:0046983">
    <property type="term" value="F:protein dimerization activity"/>
    <property type="evidence" value="ECO:0007669"/>
    <property type="project" value="InterPro"/>
</dbReference>
<dbReference type="Pfam" id="PF00010">
    <property type="entry name" value="HLH"/>
    <property type="match status" value="1"/>
</dbReference>
<feature type="domain" description="BHLH" evidence="7">
    <location>
        <begin position="197"/>
        <end position="249"/>
    </location>
</feature>
<dbReference type="GeneTree" id="ENSGT00940000159446"/>
<reference evidence="8" key="1">
    <citation type="submission" date="2020-11" db="EMBL/GenBank/DDBJ databases">
        <title>Gallus gallus (Chicken) genome, bGalGal1, GRCg7b, maternal haplotype autosomes + Z &amp; W.</title>
        <authorList>
            <person name="Warren W."/>
            <person name="Formenti G."/>
            <person name="Fedrigo O."/>
            <person name="Haase B."/>
            <person name="Mountcastle J."/>
            <person name="Balacco J."/>
            <person name="Tracey A."/>
            <person name="Schneider V."/>
            <person name="Okimoto R."/>
            <person name="Cheng H."/>
            <person name="Hawken R."/>
            <person name="Howe K."/>
            <person name="Jarvis E.D."/>
        </authorList>
    </citation>
    <scope>NUCLEOTIDE SEQUENCE [LARGE SCALE GENOMIC DNA]</scope>
    <source>
        <strain evidence="8">Broiler</strain>
    </source>
</reference>
<dbReference type="InterPro" id="IPR036638">
    <property type="entry name" value="HLH_DNA-bd_sf"/>
</dbReference>
<dbReference type="Proteomes" id="UP000000539">
    <property type="component" value="Chromosome 22"/>
</dbReference>
<dbReference type="GO" id="GO:0000978">
    <property type="term" value="F:RNA polymerase II cis-regulatory region sequence-specific DNA binding"/>
    <property type="evidence" value="ECO:0000318"/>
    <property type="project" value="GO_Central"/>
</dbReference>
<dbReference type="OrthoDB" id="5920083at2759"/>
<keyword evidence="3" id="KW-0238">DNA-binding</keyword>
<dbReference type="PANTHER" id="PTHR11969:SF18">
    <property type="entry name" value="MAX DIMERIZATION PROTEIN 1"/>
    <property type="match status" value="1"/>
</dbReference>
<evidence type="ECO:0000256" key="3">
    <source>
        <dbReference type="ARBA" id="ARBA00023125"/>
    </source>
</evidence>
<evidence type="ECO:0000256" key="5">
    <source>
        <dbReference type="ARBA" id="ARBA00023242"/>
    </source>
</evidence>
<sequence length="362" mass="39938">MGPPPGPHRAARWPCTPRHPSPPQAVGGHTGDVPYWGLKVQSHDVAGKDDFGLRFGCSLVWCTALGFRLEAVEVVDEIQIQSLRWGGVLLPRSVTRGGSLLLLPAPSCCLLREEQLCHLTGTAPRPAPAHVAWGRVTFASCDSRTSPSRLRSEVPFWGDVELHSSLWHCSRGMGAAGRVLWSYSRTSETRWSCAPLGLGSTHNEMEKNRRAHLRLCLEKLKVLVPLGPESSKHTTLSLLMKAKLHIKKLEDYDRRALHQIEQLQREQRHLKRQLEKLGSERVRTDSVGSAVSSERSDSDREEIDVDVESTDSLPADLDWSSSSPSDSDERGSLQSVCSDEGYASSGVRRAKAQSAHKLCPAL</sequence>
<dbReference type="GlyGen" id="A0A8V0Z9X4">
    <property type="glycosylation" value="1 site"/>
</dbReference>